<gene>
    <name evidence="1" type="primary">WBGene00103470</name>
</gene>
<evidence type="ECO:0000313" key="2">
    <source>
        <dbReference type="Proteomes" id="UP000005239"/>
    </source>
</evidence>
<dbReference type="EnsemblMetazoa" id="PPA13916.1">
    <property type="protein sequence ID" value="PPA13916.1"/>
    <property type="gene ID" value="WBGene00103470"/>
</dbReference>
<reference evidence="2" key="1">
    <citation type="journal article" date="2008" name="Nat. Genet.">
        <title>The Pristionchus pacificus genome provides a unique perspective on nematode lifestyle and parasitism.</title>
        <authorList>
            <person name="Dieterich C."/>
            <person name="Clifton S.W."/>
            <person name="Schuster L.N."/>
            <person name="Chinwalla A."/>
            <person name="Delehaunty K."/>
            <person name="Dinkelacker I."/>
            <person name="Fulton L."/>
            <person name="Fulton R."/>
            <person name="Godfrey J."/>
            <person name="Minx P."/>
            <person name="Mitreva M."/>
            <person name="Roeseler W."/>
            <person name="Tian H."/>
            <person name="Witte H."/>
            <person name="Yang S.P."/>
            <person name="Wilson R.K."/>
            <person name="Sommer R.J."/>
        </authorList>
    </citation>
    <scope>NUCLEOTIDE SEQUENCE [LARGE SCALE GENOMIC DNA]</scope>
    <source>
        <strain evidence="2">PS312</strain>
    </source>
</reference>
<name>A0A2A6CSR4_PRIPA</name>
<accession>A0A2A6CSR4</accession>
<accession>A0A8R1UB65</accession>
<sequence>MITSILLLSLLSFSAFSSPILNAKKHFNLPDDFCSQCVLSVEDFLSNINIENTFFTQICSNMMHSDSDKNPMVKVCVAGFLGEMEYVRERLQGHSDEEICDWLGCPQIATTTTVLQ</sequence>
<organism evidence="1 2">
    <name type="scientific">Pristionchus pacificus</name>
    <name type="common">Parasitic nematode worm</name>
    <dbReference type="NCBI Taxonomy" id="54126"/>
    <lineage>
        <taxon>Eukaryota</taxon>
        <taxon>Metazoa</taxon>
        <taxon>Ecdysozoa</taxon>
        <taxon>Nematoda</taxon>
        <taxon>Chromadorea</taxon>
        <taxon>Rhabditida</taxon>
        <taxon>Rhabditina</taxon>
        <taxon>Diplogasteromorpha</taxon>
        <taxon>Diplogasteroidea</taxon>
        <taxon>Neodiplogasteridae</taxon>
        <taxon>Pristionchus</taxon>
    </lineage>
</organism>
<evidence type="ECO:0000313" key="1">
    <source>
        <dbReference type="EnsemblMetazoa" id="PPA13916.1"/>
    </source>
</evidence>
<protein>
    <submittedName>
        <fullName evidence="1">Uncharacterized protein</fullName>
    </submittedName>
</protein>
<dbReference type="AlphaFoldDB" id="A0A2A6CSR4"/>
<dbReference type="Proteomes" id="UP000005239">
    <property type="component" value="Unassembled WGS sequence"/>
</dbReference>
<proteinExistence type="predicted"/>
<reference evidence="1" key="2">
    <citation type="submission" date="2022-06" db="UniProtKB">
        <authorList>
            <consortium name="EnsemblMetazoa"/>
        </authorList>
    </citation>
    <scope>IDENTIFICATION</scope>
    <source>
        <strain evidence="1">PS312</strain>
    </source>
</reference>
<keyword evidence="2" id="KW-1185">Reference proteome</keyword>